<reference evidence="1" key="1">
    <citation type="journal article" date="2014" name="Front. Microbiol.">
        <title>High frequency of phylogenetically diverse reductive dehalogenase-homologous genes in deep subseafloor sedimentary metagenomes.</title>
        <authorList>
            <person name="Kawai M."/>
            <person name="Futagami T."/>
            <person name="Toyoda A."/>
            <person name="Takaki Y."/>
            <person name="Nishi S."/>
            <person name="Hori S."/>
            <person name="Arai W."/>
            <person name="Tsubouchi T."/>
            <person name="Morono Y."/>
            <person name="Uchiyama I."/>
            <person name="Ito T."/>
            <person name="Fujiyama A."/>
            <person name="Inagaki F."/>
            <person name="Takami H."/>
        </authorList>
    </citation>
    <scope>NUCLEOTIDE SEQUENCE</scope>
    <source>
        <strain evidence="1">Expedition CK06-06</strain>
    </source>
</reference>
<organism evidence="1">
    <name type="scientific">marine sediment metagenome</name>
    <dbReference type="NCBI Taxonomy" id="412755"/>
    <lineage>
        <taxon>unclassified sequences</taxon>
        <taxon>metagenomes</taxon>
        <taxon>ecological metagenomes</taxon>
    </lineage>
</organism>
<name>X1SIJ0_9ZZZZ</name>
<dbReference type="EMBL" id="BARW01015274">
    <property type="protein sequence ID" value="GAI92847.1"/>
    <property type="molecule type" value="Genomic_DNA"/>
</dbReference>
<dbReference type="AlphaFoldDB" id="X1SIJ0"/>
<proteinExistence type="predicted"/>
<protein>
    <submittedName>
        <fullName evidence="1">Uncharacterized protein</fullName>
    </submittedName>
</protein>
<gene>
    <name evidence="1" type="ORF">S12H4_26847</name>
</gene>
<sequence>MVEQPGPRTAIVNSKELGTNCWLPERFISEDGRCDRVFTCKYPEKETCQAIHAEIAHLKKEQVRLINQSIQIDHTIETLAEMLKK</sequence>
<comment type="caution">
    <text evidence="1">The sequence shown here is derived from an EMBL/GenBank/DDBJ whole genome shotgun (WGS) entry which is preliminary data.</text>
</comment>
<accession>X1SIJ0</accession>
<evidence type="ECO:0000313" key="1">
    <source>
        <dbReference type="EMBL" id="GAI92847.1"/>
    </source>
</evidence>